<dbReference type="RefSeq" id="WP_094254546.1">
    <property type="nucleotide sequence ID" value="NZ_NNCE01000002.1"/>
</dbReference>
<evidence type="ECO:0000313" key="2">
    <source>
        <dbReference type="Proteomes" id="UP000295518"/>
    </source>
</evidence>
<evidence type="ECO:0000313" key="1">
    <source>
        <dbReference type="EMBL" id="TDO20545.1"/>
    </source>
</evidence>
<comment type="caution">
    <text evidence="1">The sequence shown here is derived from an EMBL/GenBank/DDBJ whole genome shotgun (WGS) entry which is preliminary data.</text>
</comment>
<reference evidence="1 2" key="1">
    <citation type="submission" date="2019-03" db="EMBL/GenBank/DDBJ databases">
        <title>Genomic Encyclopedia of Archaeal and Bacterial Type Strains, Phase II (KMG-II): from individual species to whole genera.</title>
        <authorList>
            <person name="Goeker M."/>
        </authorList>
    </citation>
    <scope>NUCLEOTIDE SEQUENCE [LARGE SCALE GENOMIC DNA]</scope>
    <source>
        <strain evidence="1 2">ATCC 700618</strain>
    </source>
</reference>
<sequence>MKIYSNSQVNGIFKKEIGKYNSVSNLGVNPHLQWDEIEGAKEYVLMMIDYDSTRTLGFPLIHWLCSNIKTNYINENSDFKKLKITMGDTFRSNKGLHFPSILPNSLVLEPSNVYIGPGPSDHDHYYTIKIWAVDIELNMESGFKLADVRRKMRNHILDSGEVEFKYYKNILDYENLNK</sequence>
<dbReference type="SUPFAM" id="SSF49777">
    <property type="entry name" value="PEBP-like"/>
    <property type="match status" value="1"/>
</dbReference>
<dbReference type="Pfam" id="PF01161">
    <property type="entry name" value="PBP"/>
    <property type="match status" value="1"/>
</dbReference>
<dbReference type="CDD" id="cd00865">
    <property type="entry name" value="PEBP_bact_arch"/>
    <property type="match status" value="1"/>
</dbReference>
<dbReference type="Gene3D" id="3.90.280.10">
    <property type="entry name" value="PEBP-like"/>
    <property type="match status" value="1"/>
</dbReference>
<accession>A0A4R6IHG9</accession>
<dbReference type="OrthoDB" id="9797506at2"/>
<proteinExistence type="predicted"/>
<dbReference type="AlphaFoldDB" id="A0A4R6IHG9"/>
<evidence type="ECO:0008006" key="3">
    <source>
        <dbReference type="Google" id="ProtNLM"/>
    </source>
</evidence>
<dbReference type="Proteomes" id="UP000295518">
    <property type="component" value="Unassembled WGS sequence"/>
</dbReference>
<gene>
    <name evidence="1" type="ORF">EI74_0381</name>
</gene>
<protein>
    <recommendedName>
        <fullName evidence="3">PBP family phospholipid-binding protein</fullName>
    </recommendedName>
</protein>
<dbReference type="InterPro" id="IPR036610">
    <property type="entry name" value="PEBP-like_sf"/>
</dbReference>
<dbReference type="NCBIfam" id="TIGR00481">
    <property type="entry name" value="YbhB/YbcL family Raf kinase inhibitor-like protein"/>
    <property type="match status" value="1"/>
</dbReference>
<dbReference type="InterPro" id="IPR008914">
    <property type="entry name" value="PEBP"/>
</dbReference>
<organism evidence="1 2">
    <name type="scientific">Mycoplasma testudineum</name>
    <dbReference type="NCBI Taxonomy" id="244584"/>
    <lineage>
        <taxon>Bacteria</taxon>
        <taxon>Bacillati</taxon>
        <taxon>Mycoplasmatota</taxon>
        <taxon>Mollicutes</taxon>
        <taxon>Mycoplasmataceae</taxon>
        <taxon>Mycoplasma</taxon>
    </lineage>
</organism>
<name>A0A4R6IHG9_9MOLU</name>
<keyword evidence="2" id="KW-1185">Reference proteome</keyword>
<dbReference type="InterPro" id="IPR005247">
    <property type="entry name" value="YbhB_YbcL/LppC-like"/>
</dbReference>
<dbReference type="EMBL" id="SNWN01000010">
    <property type="protein sequence ID" value="TDO20545.1"/>
    <property type="molecule type" value="Genomic_DNA"/>
</dbReference>